<keyword evidence="1" id="KW-0175">Coiled coil</keyword>
<proteinExistence type="predicted"/>
<evidence type="ECO:0000313" key="4">
    <source>
        <dbReference type="EMBL" id="PEG34338.1"/>
    </source>
</evidence>
<dbReference type="OrthoDB" id="4641350at2"/>
<evidence type="ECO:0000256" key="2">
    <source>
        <dbReference type="SAM" id="Phobius"/>
    </source>
</evidence>
<keyword evidence="2" id="KW-1133">Transmembrane helix</keyword>
<dbReference type="RefSeq" id="WP_097942980.1">
    <property type="nucleotide sequence ID" value="NZ_BLKS01000001.1"/>
</dbReference>
<evidence type="ECO:0008006" key="7">
    <source>
        <dbReference type="Google" id="ProtNLM"/>
    </source>
</evidence>
<evidence type="ECO:0000313" key="3">
    <source>
        <dbReference type="EMBL" id="GFG49428.1"/>
    </source>
</evidence>
<organism evidence="4 5">
    <name type="scientific">Mycolicibacterium agri</name>
    <name type="common">Mycobacterium agri</name>
    <dbReference type="NCBI Taxonomy" id="36811"/>
    <lineage>
        <taxon>Bacteria</taxon>
        <taxon>Bacillati</taxon>
        <taxon>Actinomycetota</taxon>
        <taxon>Actinomycetes</taxon>
        <taxon>Mycobacteriales</taxon>
        <taxon>Mycobacteriaceae</taxon>
        <taxon>Mycolicibacterium</taxon>
    </lineage>
</organism>
<sequence length="102" mass="11059">MSQPEPVRPEPGPDAGIAELQDDIAQTRKELGQTVEDLSAKLDVKQRTKEKAAETKARVAEKAHAVQHAAIDDGRAKVTVPTAAAVVVGMVALLWLIRRRRS</sequence>
<reference evidence="4 5" key="1">
    <citation type="submission" date="2017-10" db="EMBL/GenBank/DDBJ databases">
        <title>The new phylogeny of genus Mycobacterium.</title>
        <authorList>
            <person name="Tortoli E."/>
            <person name="Trovato A."/>
            <person name="Cirillo D.M."/>
        </authorList>
    </citation>
    <scope>NUCLEOTIDE SEQUENCE [LARGE SCALE GENOMIC DNA]</scope>
    <source>
        <strain evidence="4 5">CCUG37673</strain>
    </source>
</reference>
<protein>
    <recommendedName>
        <fullName evidence="7">DUF3618 domain-containing protein</fullName>
    </recommendedName>
</protein>
<evidence type="ECO:0000313" key="5">
    <source>
        <dbReference type="Proteomes" id="UP000220914"/>
    </source>
</evidence>
<dbReference type="Proteomes" id="UP000465302">
    <property type="component" value="Unassembled WGS sequence"/>
</dbReference>
<dbReference type="AlphaFoldDB" id="A0A2A7MT45"/>
<evidence type="ECO:0000313" key="6">
    <source>
        <dbReference type="Proteomes" id="UP000465302"/>
    </source>
</evidence>
<dbReference type="EMBL" id="BLKS01000001">
    <property type="protein sequence ID" value="GFG49428.1"/>
    <property type="molecule type" value="Genomic_DNA"/>
</dbReference>
<reference evidence="3" key="3">
    <citation type="submission" date="2020-02" db="EMBL/GenBank/DDBJ databases">
        <authorList>
            <person name="Matsumoto Y."/>
            <person name="Motooka D."/>
            <person name="Nakamura S."/>
        </authorList>
    </citation>
    <scope>NUCLEOTIDE SEQUENCE</scope>
    <source>
        <strain evidence="3">JCM 6377</strain>
    </source>
</reference>
<dbReference type="InterPro" id="IPR022062">
    <property type="entry name" value="DUF3618"/>
</dbReference>
<feature type="coiled-coil region" evidence="1">
    <location>
        <begin position="17"/>
        <end position="55"/>
    </location>
</feature>
<name>A0A2A7MT45_MYCAG</name>
<feature type="transmembrane region" description="Helical" evidence="2">
    <location>
        <begin position="78"/>
        <end position="97"/>
    </location>
</feature>
<dbReference type="Pfam" id="PF12277">
    <property type="entry name" value="DUF3618"/>
    <property type="match status" value="1"/>
</dbReference>
<dbReference type="Proteomes" id="UP000220914">
    <property type="component" value="Unassembled WGS sequence"/>
</dbReference>
<reference evidence="3 6" key="2">
    <citation type="journal article" date="2019" name="Emerg. Microbes Infect.">
        <title>Comprehensive subspecies identification of 175 nontuberculous mycobacteria species based on 7547 genomic profiles.</title>
        <authorList>
            <person name="Matsumoto Y."/>
            <person name="Kinjo T."/>
            <person name="Motooka D."/>
            <person name="Nabeya D."/>
            <person name="Jung N."/>
            <person name="Uechi K."/>
            <person name="Horii T."/>
            <person name="Iida T."/>
            <person name="Fujita J."/>
            <person name="Nakamura S."/>
        </authorList>
    </citation>
    <scope>NUCLEOTIDE SEQUENCE [LARGE SCALE GENOMIC DNA]</scope>
    <source>
        <strain evidence="3 6">JCM 6377</strain>
    </source>
</reference>
<comment type="caution">
    <text evidence="4">The sequence shown here is derived from an EMBL/GenBank/DDBJ whole genome shotgun (WGS) entry which is preliminary data.</text>
</comment>
<dbReference type="EMBL" id="PDCP01000068">
    <property type="protein sequence ID" value="PEG34338.1"/>
    <property type="molecule type" value="Genomic_DNA"/>
</dbReference>
<keyword evidence="2" id="KW-0812">Transmembrane</keyword>
<gene>
    <name evidence="4" type="ORF">CQY20_26040</name>
    <name evidence="3" type="ORF">MAGR_08690</name>
</gene>
<keyword evidence="2" id="KW-0472">Membrane</keyword>
<accession>A0A2A7MT45</accession>
<keyword evidence="5" id="KW-1185">Reference proteome</keyword>
<evidence type="ECO:0000256" key="1">
    <source>
        <dbReference type="SAM" id="Coils"/>
    </source>
</evidence>